<keyword evidence="1" id="KW-1133">Transmembrane helix</keyword>
<dbReference type="Pfam" id="PF05656">
    <property type="entry name" value="DUF805"/>
    <property type="match status" value="1"/>
</dbReference>
<feature type="transmembrane region" description="Helical" evidence="1">
    <location>
        <begin position="101"/>
        <end position="130"/>
    </location>
</feature>
<reference evidence="2 3" key="1">
    <citation type="submission" date="2020-08" db="EMBL/GenBank/DDBJ databases">
        <title>Genomic Encyclopedia of Type Strains, Phase IV (KMG-IV): sequencing the most valuable type-strain genomes for metagenomic binning, comparative biology and taxonomic classification.</title>
        <authorList>
            <person name="Goeker M."/>
        </authorList>
    </citation>
    <scope>NUCLEOTIDE SEQUENCE [LARGE SCALE GENOMIC DNA]</scope>
    <source>
        <strain evidence="2 3">DSM 19331</strain>
    </source>
</reference>
<accession>A0A7W6FIA5</accession>
<name>A0A7W6FIA5_9HYPH</name>
<dbReference type="Proteomes" id="UP000545490">
    <property type="component" value="Unassembled WGS sequence"/>
</dbReference>
<proteinExistence type="predicted"/>
<keyword evidence="1" id="KW-0812">Transmembrane</keyword>
<evidence type="ECO:0000256" key="1">
    <source>
        <dbReference type="SAM" id="Phobius"/>
    </source>
</evidence>
<sequence length="154" mass="17199">MFTASINGGMEMGFTEAVRTVLTQKYVTFSGRASRSEYWWFQLFNWGLGVALWFVSFLLTPNSASSLSNPFSVIGGLISLALILPQIALQVRRFHDRNISGWWYLGLIVACFIPFVIFISVLVIFVISVLPGTEGPNKFGQDPLRPEARAEVFA</sequence>
<dbReference type="PANTHER" id="PTHR34980:SF2">
    <property type="entry name" value="INNER MEMBRANE PROTEIN YHAH-RELATED"/>
    <property type="match status" value="1"/>
</dbReference>
<dbReference type="EMBL" id="JACIDG010000004">
    <property type="protein sequence ID" value="MBB3914720.1"/>
    <property type="molecule type" value="Genomic_DNA"/>
</dbReference>
<dbReference type="GO" id="GO:0005886">
    <property type="term" value="C:plasma membrane"/>
    <property type="evidence" value="ECO:0007669"/>
    <property type="project" value="TreeGrafter"/>
</dbReference>
<protein>
    <submittedName>
        <fullName evidence="2">Uncharacterized membrane protein YhaH (DUF805 family)</fullName>
    </submittedName>
</protein>
<feature type="transmembrane region" description="Helical" evidence="1">
    <location>
        <begin position="71"/>
        <end position="89"/>
    </location>
</feature>
<gene>
    <name evidence="2" type="ORF">GGQ65_002002</name>
</gene>
<evidence type="ECO:0000313" key="3">
    <source>
        <dbReference type="Proteomes" id="UP000545490"/>
    </source>
</evidence>
<comment type="caution">
    <text evidence="2">The sequence shown here is derived from an EMBL/GenBank/DDBJ whole genome shotgun (WGS) entry which is preliminary data.</text>
</comment>
<evidence type="ECO:0000313" key="2">
    <source>
        <dbReference type="EMBL" id="MBB3914720.1"/>
    </source>
</evidence>
<organism evidence="2 3">
    <name type="scientific">Rhizobium fabae</name>
    <dbReference type="NCBI Taxonomy" id="573179"/>
    <lineage>
        <taxon>Bacteria</taxon>
        <taxon>Pseudomonadati</taxon>
        <taxon>Pseudomonadota</taxon>
        <taxon>Alphaproteobacteria</taxon>
        <taxon>Hyphomicrobiales</taxon>
        <taxon>Rhizobiaceae</taxon>
        <taxon>Rhizobium/Agrobacterium group</taxon>
        <taxon>Rhizobium</taxon>
    </lineage>
</organism>
<dbReference type="PANTHER" id="PTHR34980">
    <property type="entry name" value="INNER MEMBRANE PROTEIN-RELATED-RELATED"/>
    <property type="match status" value="1"/>
</dbReference>
<feature type="transmembrane region" description="Helical" evidence="1">
    <location>
        <begin position="38"/>
        <end position="59"/>
    </location>
</feature>
<dbReference type="AlphaFoldDB" id="A0A7W6FIA5"/>
<dbReference type="InterPro" id="IPR008523">
    <property type="entry name" value="DUF805"/>
</dbReference>
<keyword evidence="1" id="KW-0472">Membrane</keyword>